<organism evidence="5 6">
    <name type="scientific">Terrihabitans rhizophilus</name>
    <dbReference type="NCBI Taxonomy" id="3092662"/>
    <lineage>
        <taxon>Bacteria</taxon>
        <taxon>Pseudomonadati</taxon>
        <taxon>Pseudomonadota</taxon>
        <taxon>Alphaproteobacteria</taxon>
        <taxon>Hyphomicrobiales</taxon>
        <taxon>Terrihabitans</taxon>
    </lineage>
</organism>
<name>A0ABU4RM66_9HYPH</name>
<dbReference type="Gene3D" id="1.10.10.10">
    <property type="entry name" value="Winged helix-like DNA-binding domain superfamily/Winged helix DNA-binding domain"/>
    <property type="match status" value="1"/>
</dbReference>
<evidence type="ECO:0000256" key="1">
    <source>
        <dbReference type="ARBA" id="ARBA00023015"/>
    </source>
</evidence>
<dbReference type="PROSITE" id="PS51063">
    <property type="entry name" value="HTH_CRP_2"/>
    <property type="match status" value="1"/>
</dbReference>
<evidence type="ECO:0000256" key="2">
    <source>
        <dbReference type="ARBA" id="ARBA00023125"/>
    </source>
</evidence>
<dbReference type="InterPro" id="IPR036388">
    <property type="entry name" value="WH-like_DNA-bd_sf"/>
</dbReference>
<sequence>MGQGTRLSASDEKVLEPLLQHVQSAESGRDLEVEGLSSRSLVLVLDGWACRYKQLEDGRRQIISLFVPGDLSEPFGTLPSLKDSSIGALTPVTYARLQPEELQRIARENAGIHQALWWDLLVTMSMQDERVVSLGRRSASERLGHLFCELCARLDLVGLAEGNTFDMPMTQADLGDLLGLSTVHVNRSLQELRGSGLISLRNRRLIIHDVEELGAISLFDPAYLHVGNGLPASQPGRSTS</sequence>
<evidence type="ECO:0000313" key="5">
    <source>
        <dbReference type="EMBL" id="MDX6805902.1"/>
    </source>
</evidence>
<dbReference type="InterPro" id="IPR014710">
    <property type="entry name" value="RmlC-like_jellyroll"/>
</dbReference>
<evidence type="ECO:0000259" key="4">
    <source>
        <dbReference type="PROSITE" id="PS51063"/>
    </source>
</evidence>
<evidence type="ECO:0000256" key="3">
    <source>
        <dbReference type="ARBA" id="ARBA00023163"/>
    </source>
</evidence>
<reference evidence="5 6" key="1">
    <citation type="submission" date="2023-11" db="EMBL/GenBank/DDBJ databases">
        <authorList>
            <person name="Bao R."/>
        </authorList>
    </citation>
    <scope>NUCLEOTIDE SEQUENCE [LARGE SCALE GENOMIC DNA]</scope>
    <source>
        <strain evidence="5 6">PJ23</strain>
    </source>
</reference>
<gene>
    <name evidence="5" type="ORF">SCD90_07485</name>
</gene>
<dbReference type="EMBL" id="JAXAFJ010000003">
    <property type="protein sequence ID" value="MDX6805902.1"/>
    <property type="molecule type" value="Genomic_DNA"/>
</dbReference>
<comment type="caution">
    <text evidence="5">The sequence shown here is derived from an EMBL/GenBank/DDBJ whole genome shotgun (WGS) entry which is preliminary data.</text>
</comment>
<protein>
    <submittedName>
        <fullName evidence="5">Crp/Fnr family transcriptional regulator</fullName>
    </submittedName>
</protein>
<dbReference type="Gene3D" id="2.60.120.10">
    <property type="entry name" value="Jelly Rolls"/>
    <property type="match status" value="1"/>
</dbReference>
<dbReference type="Proteomes" id="UP001274321">
    <property type="component" value="Unassembled WGS sequence"/>
</dbReference>
<dbReference type="InterPro" id="IPR036390">
    <property type="entry name" value="WH_DNA-bd_sf"/>
</dbReference>
<dbReference type="InterPro" id="IPR000595">
    <property type="entry name" value="cNMP-bd_dom"/>
</dbReference>
<dbReference type="SUPFAM" id="SSF46785">
    <property type="entry name" value="Winged helix' DNA-binding domain"/>
    <property type="match status" value="1"/>
</dbReference>
<accession>A0ABU4RM66</accession>
<evidence type="ECO:0000313" key="6">
    <source>
        <dbReference type="Proteomes" id="UP001274321"/>
    </source>
</evidence>
<keyword evidence="3" id="KW-0804">Transcription</keyword>
<dbReference type="InterPro" id="IPR018490">
    <property type="entry name" value="cNMP-bd_dom_sf"/>
</dbReference>
<keyword evidence="1" id="KW-0805">Transcription regulation</keyword>
<keyword evidence="6" id="KW-1185">Reference proteome</keyword>
<proteinExistence type="predicted"/>
<dbReference type="Pfam" id="PF00027">
    <property type="entry name" value="cNMP_binding"/>
    <property type="match status" value="1"/>
</dbReference>
<feature type="domain" description="HTH crp-type" evidence="4">
    <location>
        <begin position="137"/>
        <end position="211"/>
    </location>
</feature>
<dbReference type="InterPro" id="IPR012318">
    <property type="entry name" value="HTH_CRP"/>
</dbReference>
<dbReference type="SUPFAM" id="SSF51206">
    <property type="entry name" value="cAMP-binding domain-like"/>
    <property type="match status" value="1"/>
</dbReference>
<dbReference type="Pfam" id="PF13545">
    <property type="entry name" value="HTH_Crp_2"/>
    <property type="match status" value="1"/>
</dbReference>
<dbReference type="CDD" id="cd00038">
    <property type="entry name" value="CAP_ED"/>
    <property type="match status" value="1"/>
</dbReference>
<keyword evidence="2" id="KW-0238">DNA-binding</keyword>
<dbReference type="SMART" id="SM00419">
    <property type="entry name" value="HTH_CRP"/>
    <property type="match status" value="1"/>
</dbReference>